<comment type="caution">
    <text evidence="9">The sequence shown here is derived from an EMBL/GenBank/DDBJ whole genome shotgun (WGS) entry which is preliminary data.</text>
</comment>
<dbReference type="InterPro" id="IPR027417">
    <property type="entry name" value="P-loop_NTPase"/>
</dbReference>
<protein>
    <submittedName>
        <fullName evidence="9">High-affinity branched-chain amino acid transport ATP-binding protein LivF</fullName>
    </submittedName>
</protein>
<dbReference type="InterPro" id="IPR003439">
    <property type="entry name" value="ABC_transporter-like_ATP-bd"/>
</dbReference>
<evidence type="ECO:0000256" key="6">
    <source>
        <dbReference type="ARBA" id="ARBA00022970"/>
    </source>
</evidence>
<proteinExistence type="inferred from homology"/>
<name>A0A7V8FNC8_9BURK</name>
<dbReference type="EMBL" id="WNDQ01000029">
    <property type="protein sequence ID" value="KAF1020848.1"/>
    <property type="molecule type" value="Genomic_DNA"/>
</dbReference>
<dbReference type="PANTHER" id="PTHR43820:SF2">
    <property type="entry name" value="ABC TRANSPORTER ATP-BINDING PROTEIN"/>
    <property type="match status" value="1"/>
</dbReference>
<keyword evidence="4" id="KW-0547">Nucleotide-binding</keyword>
<keyword evidence="3" id="KW-0472">Membrane</keyword>
<accession>A0A7V8FNC8</accession>
<dbReference type="AlphaFoldDB" id="A0A7V8FNC8"/>
<dbReference type="GO" id="GO:0015658">
    <property type="term" value="F:branched-chain amino acid transmembrane transporter activity"/>
    <property type="evidence" value="ECO:0007669"/>
    <property type="project" value="TreeGrafter"/>
</dbReference>
<evidence type="ECO:0000256" key="1">
    <source>
        <dbReference type="ARBA" id="ARBA00005417"/>
    </source>
</evidence>
<dbReference type="PANTHER" id="PTHR43820">
    <property type="entry name" value="HIGH-AFFINITY BRANCHED-CHAIN AMINO ACID TRANSPORT ATP-BINDING PROTEIN LIVF"/>
    <property type="match status" value="1"/>
</dbReference>
<sequence>MSAVMEHPSLSTPPSATSAARKASATGTQGAQTLLEVSGLNAWYGAAHILFDVALNVRRGEVVALMGRNGAGKSTTLKAVMGLLSRRQGQVKFLGQDITGQAPFEVARIGLGFVPEDRRVFTDLTVTENLEVGRQPNRQWPDGSEALNWTPAALYELFPNLGQMQNRPGGQMSGGEQQMLTVARTLMGNPFLVLLDEPSEGVAPVIVEQMAHMILALKAKGASILLSEQNVHFAELVSDRAYVLEKGQIKYEGTMAELAANDDVRRAYLTV</sequence>
<reference evidence="10" key="1">
    <citation type="journal article" date="2020" name="MBio">
        <title>Horizontal gene transfer to a defensive symbiont with a reduced genome amongst a multipartite beetle microbiome.</title>
        <authorList>
            <person name="Waterworth S.C."/>
            <person name="Florez L.V."/>
            <person name="Rees E.R."/>
            <person name="Hertweck C."/>
            <person name="Kaltenpoth M."/>
            <person name="Kwan J.C."/>
        </authorList>
    </citation>
    <scope>NUCLEOTIDE SEQUENCE [LARGE SCALE GENOMIC DNA]</scope>
</reference>
<evidence type="ECO:0000256" key="4">
    <source>
        <dbReference type="ARBA" id="ARBA00022741"/>
    </source>
</evidence>
<dbReference type="SUPFAM" id="SSF52540">
    <property type="entry name" value="P-loop containing nucleoside triphosphate hydrolases"/>
    <property type="match status" value="1"/>
</dbReference>
<evidence type="ECO:0000256" key="3">
    <source>
        <dbReference type="ARBA" id="ARBA00022475"/>
    </source>
</evidence>
<evidence type="ECO:0000259" key="8">
    <source>
        <dbReference type="PROSITE" id="PS50893"/>
    </source>
</evidence>
<dbReference type="CDD" id="cd03224">
    <property type="entry name" value="ABC_TM1139_LivF_branched"/>
    <property type="match status" value="1"/>
</dbReference>
<dbReference type="PROSITE" id="PS00211">
    <property type="entry name" value="ABC_TRANSPORTER_1"/>
    <property type="match status" value="1"/>
</dbReference>
<evidence type="ECO:0000313" key="10">
    <source>
        <dbReference type="Proteomes" id="UP000461670"/>
    </source>
</evidence>
<feature type="domain" description="ABC transporter" evidence="8">
    <location>
        <begin position="35"/>
        <end position="271"/>
    </location>
</feature>
<evidence type="ECO:0000256" key="5">
    <source>
        <dbReference type="ARBA" id="ARBA00022840"/>
    </source>
</evidence>
<dbReference type="SMART" id="SM00382">
    <property type="entry name" value="AAA"/>
    <property type="match status" value="1"/>
</dbReference>
<dbReference type="GO" id="GO:0015807">
    <property type="term" value="P:L-amino acid transport"/>
    <property type="evidence" value="ECO:0007669"/>
    <property type="project" value="TreeGrafter"/>
</dbReference>
<keyword evidence="3" id="KW-1003">Cell membrane</keyword>
<evidence type="ECO:0000256" key="2">
    <source>
        <dbReference type="ARBA" id="ARBA00022448"/>
    </source>
</evidence>
<comment type="similarity">
    <text evidence="1">Belongs to the ABC transporter superfamily.</text>
</comment>
<dbReference type="InterPro" id="IPR003593">
    <property type="entry name" value="AAA+_ATPase"/>
</dbReference>
<evidence type="ECO:0000256" key="7">
    <source>
        <dbReference type="SAM" id="MobiDB-lite"/>
    </source>
</evidence>
<organism evidence="9 10">
    <name type="scientific">Paracidovorax wautersii</name>
    <dbReference type="NCBI Taxonomy" id="1177982"/>
    <lineage>
        <taxon>Bacteria</taxon>
        <taxon>Pseudomonadati</taxon>
        <taxon>Pseudomonadota</taxon>
        <taxon>Betaproteobacteria</taxon>
        <taxon>Burkholderiales</taxon>
        <taxon>Comamonadaceae</taxon>
        <taxon>Paracidovorax</taxon>
    </lineage>
</organism>
<feature type="region of interest" description="Disordered" evidence="7">
    <location>
        <begin position="1"/>
        <end position="24"/>
    </location>
</feature>
<feature type="compositionally biased region" description="Low complexity" evidence="7">
    <location>
        <begin position="8"/>
        <end position="24"/>
    </location>
</feature>
<dbReference type="Proteomes" id="UP000461670">
    <property type="component" value="Unassembled WGS sequence"/>
</dbReference>
<dbReference type="InterPro" id="IPR017871">
    <property type="entry name" value="ABC_transporter-like_CS"/>
</dbReference>
<evidence type="ECO:0000313" key="9">
    <source>
        <dbReference type="EMBL" id="KAF1020848.1"/>
    </source>
</evidence>
<keyword evidence="2" id="KW-0813">Transport</keyword>
<gene>
    <name evidence="9" type="primary">livF_7</name>
    <name evidence="9" type="ORF">GAK30_02236</name>
</gene>
<dbReference type="Pfam" id="PF00005">
    <property type="entry name" value="ABC_tran"/>
    <property type="match status" value="1"/>
</dbReference>
<dbReference type="InterPro" id="IPR052156">
    <property type="entry name" value="BCAA_Transport_ATP-bd_LivF"/>
</dbReference>
<dbReference type="Gene3D" id="3.40.50.300">
    <property type="entry name" value="P-loop containing nucleotide triphosphate hydrolases"/>
    <property type="match status" value="1"/>
</dbReference>
<keyword evidence="6" id="KW-0029">Amino-acid transport</keyword>
<dbReference type="PROSITE" id="PS50893">
    <property type="entry name" value="ABC_TRANSPORTER_2"/>
    <property type="match status" value="1"/>
</dbReference>
<keyword evidence="5 9" id="KW-0067">ATP-binding</keyword>
<dbReference type="GO" id="GO:0016887">
    <property type="term" value="F:ATP hydrolysis activity"/>
    <property type="evidence" value="ECO:0007669"/>
    <property type="project" value="InterPro"/>
</dbReference>
<dbReference type="GO" id="GO:0005524">
    <property type="term" value="F:ATP binding"/>
    <property type="evidence" value="ECO:0007669"/>
    <property type="project" value="UniProtKB-KW"/>
</dbReference>